<dbReference type="InterPro" id="IPR050238">
    <property type="entry name" value="DNA_Rep/Repair_Clamp_Loader"/>
</dbReference>
<comment type="caution">
    <text evidence="2">The sequence shown here is derived from an EMBL/GenBank/DDBJ whole genome shotgun (WGS) entry which is preliminary data.</text>
</comment>
<dbReference type="PANTHER" id="PTHR11669">
    <property type="entry name" value="REPLICATION FACTOR C / DNA POLYMERASE III GAMMA-TAU SUBUNIT"/>
    <property type="match status" value="1"/>
</dbReference>
<evidence type="ECO:0000313" key="2">
    <source>
        <dbReference type="EMBL" id="MEK8052275.1"/>
    </source>
</evidence>
<proteinExistence type="predicted"/>
<reference evidence="2 3" key="1">
    <citation type="submission" date="2024-04" db="EMBL/GenBank/DDBJ databases">
        <title>Novel species of the genus Ideonella isolated from streams.</title>
        <authorList>
            <person name="Lu H."/>
        </authorList>
    </citation>
    <scope>NUCLEOTIDE SEQUENCE [LARGE SCALE GENOMIC DNA]</scope>
    <source>
        <strain evidence="2 3">DXS22W</strain>
    </source>
</reference>
<evidence type="ECO:0000256" key="1">
    <source>
        <dbReference type="SAM" id="MobiDB-lite"/>
    </source>
</evidence>
<sequence>MGVNVGAAIGVGPEGQLPLPWLGDALQRAHALTHAHALLGHGPAGVGQLEFGLLLAQSWLCERPDSQRSAGHGAVPAMACGRCDSCHLVRSRSHPDLLVVLPEALRLQLGWADDDEKPKGEAKPSREIRIAQLREAIDWAQRTSGRGRGKALVIHPADAMNTTTANALLKTLEEPPGQLRIVLTTADPERLLPTVRSRCQRVPLALPAPEQAAAWLRAQGLAEPGPLLALAGGSPLEALALAAEGLTPEVLAELPRRVAAGDPAVLQGRPIPRVVELLLKLAHDAMALAVGGAPRHYAAASLPVGGDLPALVAWQRELLRAARHDEHPWNAGLLIESLVSQAAAAWPVAARAPQRGQPGGRAAGASLHSPR</sequence>
<dbReference type="SUPFAM" id="SSF52540">
    <property type="entry name" value="P-loop containing nucleoside triphosphate hydrolases"/>
    <property type="match status" value="1"/>
</dbReference>
<organism evidence="2 3">
    <name type="scientific">Pseudaquabacterium inlustre</name>
    <dbReference type="NCBI Taxonomy" id="2984192"/>
    <lineage>
        <taxon>Bacteria</taxon>
        <taxon>Pseudomonadati</taxon>
        <taxon>Pseudomonadota</taxon>
        <taxon>Betaproteobacteria</taxon>
        <taxon>Burkholderiales</taxon>
        <taxon>Sphaerotilaceae</taxon>
        <taxon>Pseudaquabacterium</taxon>
    </lineage>
</organism>
<keyword evidence="3" id="KW-1185">Reference proteome</keyword>
<dbReference type="EMBL" id="JBBUTH010000009">
    <property type="protein sequence ID" value="MEK8052275.1"/>
    <property type="molecule type" value="Genomic_DNA"/>
</dbReference>
<dbReference type="PANTHER" id="PTHR11669:SF8">
    <property type="entry name" value="DNA POLYMERASE III SUBUNIT DELTA"/>
    <property type="match status" value="1"/>
</dbReference>
<protein>
    <submittedName>
        <fullName evidence="2">DNA polymerase III subunit delta</fullName>
    </submittedName>
</protein>
<accession>A0ABU9CNP9</accession>
<dbReference type="Proteomes" id="UP001365405">
    <property type="component" value="Unassembled WGS sequence"/>
</dbReference>
<dbReference type="InterPro" id="IPR027417">
    <property type="entry name" value="P-loop_NTPase"/>
</dbReference>
<feature type="region of interest" description="Disordered" evidence="1">
    <location>
        <begin position="350"/>
        <end position="371"/>
    </location>
</feature>
<evidence type="ECO:0000313" key="3">
    <source>
        <dbReference type="Proteomes" id="UP001365405"/>
    </source>
</evidence>
<name>A0ABU9CNP9_9BURK</name>
<dbReference type="RefSeq" id="WP_341411990.1">
    <property type="nucleotide sequence ID" value="NZ_JBBUTH010000009.1"/>
</dbReference>
<dbReference type="Gene3D" id="3.40.50.300">
    <property type="entry name" value="P-loop containing nucleotide triphosphate hydrolases"/>
    <property type="match status" value="1"/>
</dbReference>
<dbReference type="Pfam" id="PF13177">
    <property type="entry name" value="DNA_pol3_delta2"/>
    <property type="match status" value="1"/>
</dbReference>
<gene>
    <name evidence="2" type="ORF">AACH10_18635</name>
</gene>